<dbReference type="EnsemblPlants" id="OMERI04G01050.1">
    <property type="protein sequence ID" value="OMERI04G01050.1"/>
    <property type="gene ID" value="OMERI04G01050"/>
</dbReference>
<evidence type="ECO:0000313" key="2">
    <source>
        <dbReference type="Proteomes" id="UP000008021"/>
    </source>
</evidence>
<sequence length="81" mass="9516">MVAMTRHLQMTTMGYQYKLMEEFKRLSILSIMEQGLLIPIMVADPGLIYDITVCDYLKFFNCIYGRIRLRGQLHHNETITS</sequence>
<protein>
    <submittedName>
        <fullName evidence="1">Uncharacterized protein</fullName>
    </submittedName>
</protein>
<name>A0A0E0DA85_9ORYZ</name>
<dbReference type="Gramene" id="OMERI04G01050.1">
    <property type="protein sequence ID" value="OMERI04G01050.1"/>
    <property type="gene ID" value="OMERI04G01050"/>
</dbReference>
<proteinExistence type="predicted"/>
<evidence type="ECO:0000313" key="1">
    <source>
        <dbReference type="EnsemblPlants" id="OMERI04G01050.1"/>
    </source>
</evidence>
<reference evidence="1" key="1">
    <citation type="submission" date="2015-04" db="UniProtKB">
        <authorList>
            <consortium name="EnsemblPlants"/>
        </authorList>
    </citation>
    <scope>IDENTIFICATION</scope>
</reference>
<keyword evidence="2" id="KW-1185">Reference proteome</keyword>
<reference evidence="1" key="2">
    <citation type="submission" date="2018-05" db="EMBL/GenBank/DDBJ databases">
        <title>OmerRS3 (Oryza meridionalis Reference Sequence Version 3).</title>
        <authorList>
            <person name="Zhang J."/>
            <person name="Kudrna D."/>
            <person name="Lee S."/>
            <person name="Talag J."/>
            <person name="Welchert J."/>
            <person name="Wing R.A."/>
        </authorList>
    </citation>
    <scope>NUCLEOTIDE SEQUENCE [LARGE SCALE GENOMIC DNA]</scope>
    <source>
        <strain evidence="1">cv. OR44</strain>
    </source>
</reference>
<organism evidence="1">
    <name type="scientific">Oryza meridionalis</name>
    <dbReference type="NCBI Taxonomy" id="40149"/>
    <lineage>
        <taxon>Eukaryota</taxon>
        <taxon>Viridiplantae</taxon>
        <taxon>Streptophyta</taxon>
        <taxon>Embryophyta</taxon>
        <taxon>Tracheophyta</taxon>
        <taxon>Spermatophyta</taxon>
        <taxon>Magnoliopsida</taxon>
        <taxon>Liliopsida</taxon>
        <taxon>Poales</taxon>
        <taxon>Poaceae</taxon>
        <taxon>BOP clade</taxon>
        <taxon>Oryzoideae</taxon>
        <taxon>Oryzeae</taxon>
        <taxon>Oryzinae</taxon>
        <taxon>Oryza</taxon>
    </lineage>
</organism>
<dbReference type="HOGENOM" id="CLU_2577886_0_0_1"/>
<accession>A0A0E0DA85</accession>
<dbReference type="AlphaFoldDB" id="A0A0E0DA85"/>
<dbReference type="Proteomes" id="UP000008021">
    <property type="component" value="Chromosome 4"/>
</dbReference>